<proteinExistence type="predicted"/>
<reference evidence="2 3" key="1">
    <citation type="journal article" date="2010" name="Nature">
        <title>Genome sequence of the palaeopolyploid soybean.</title>
        <authorList>
            <person name="Schmutz J."/>
            <person name="Cannon S.B."/>
            <person name="Schlueter J."/>
            <person name="Ma J."/>
            <person name="Mitros T."/>
            <person name="Nelson W."/>
            <person name="Hyten D.L."/>
            <person name="Song Q."/>
            <person name="Thelen J.J."/>
            <person name="Cheng J."/>
            <person name="Xu D."/>
            <person name="Hellsten U."/>
            <person name="May G.D."/>
            <person name="Yu Y."/>
            <person name="Sakurai T."/>
            <person name="Umezawa T."/>
            <person name="Bhattacharyya M.K."/>
            <person name="Sandhu D."/>
            <person name="Valliyodan B."/>
            <person name="Lindquist E."/>
            <person name="Peto M."/>
            <person name="Grant D."/>
            <person name="Shu S."/>
            <person name="Goodstein D."/>
            <person name="Barry K."/>
            <person name="Futrell-Griggs M."/>
            <person name="Abernathy B."/>
            <person name="Du J."/>
            <person name="Tian Z."/>
            <person name="Zhu L."/>
            <person name="Gill N."/>
            <person name="Joshi T."/>
            <person name="Libault M."/>
            <person name="Sethuraman A."/>
            <person name="Zhang X.-C."/>
            <person name="Shinozaki K."/>
            <person name="Nguyen H.T."/>
            <person name="Wing R.A."/>
            <person name="Cregan P."/>
            <person name="Specht J."/>
            <person name="Grimwood J."/>
            <person name="Rokhsar D."/>
            <person name="Stacey G."/>
            <person name="Shoemaker R.C."/>
            <person name="Jackson S.A."/>
        </authorList>
    </citation>
    <scope>NUCLEOTIDE SEQUENCE [LARGE SCALE GENOMIC DNA]</scope>
    <source>
        <strain evidence="3">cv. Williams 82</strain>
        <tissue evidence="2">Callus</tissue>
    </source>
</reference>
<dbReference type="EMBL" id="CM000836">
    <property type="protein sequence ID" value="KRH67907.1"/>
    <property type="molecule type" value="Genomic_DNA"/>
</dbReference>
<reference evidence="3" key="2">
    <citation type="submission" date="2018-02" db="UniProtKB">
        <authorList>
            <consortium name="EnsemblPlants"/>
        </authorList>
    </citation>
    <scope>IDENTIFICATION</scope>
    <source>
        <strain evidence="3">Williams 82</strain>
    </source>
</reference>
<reference evidence="2" key="3">
    <citation type="submission" date="2018-07" db="EMBL/GenBank/DDBJ databases">
        <title>WGS assembly of Glycine max.</title>
        <authorList>
            <person name="Schmutz J."/>
            <person name="Cannon S."/>
            <person name="Schlueter J."/>
            <person name="Ma J."/>
            <person name="Mitros T."/>
            <person name="Nelson W."/>
            <person name="Hyten D."/>
            <person name="Song Q."/>
            <person name="Thelen J."/>
            <person name="Cheng J."/>
            <person name="Xu D."/>
            <person name="Hellsten U."/>
            <person name="May G."/>
            <person name="Yu Y."/>
            <person name="Sakurai T."/>
            <person name="Umezawa T."/>
            <person name="Bhattacharyya M."/>
            <person name="Sandhu D."/>
            <person name="Valliyodan B."/>
            <person name="Lindquist E."/>
            <person name="Peto M."/>
            <person name="Grant D."/>
            <person name="Shu S."/>
            <person name="Goodstein D."/>
            <person name="Barry K."/>
            <person name="Futrell-Griggs M."/>
            <person name="Abernathy B."/>
            <person name="Du J."/>
            <person name="Tian Z."/>
            <person name="Zhu L."/>
            <person name="Gill N."/>
            <person name="Joshi T."/>
            <person name="Libault M."/>
            <person name="Sethuraman A."/>
            <person name="Zhang X."/>
            <person name="Shinozaki K."/>
            <person name="Nguyen H."/>
            <person name="Wing R."/>
            <person name="Cregan P."/>
            <person name="Specht J."/>
            <person name="Grimwood J."/>
            <person name="Rokhsar D."/>
            <person name="Stacey G."/>
            <person name="Shoemaker R."/>
            <person name="Jackson S."/>
        </authorList>
    </citation>
    <scope>NUCLEOTIDE SEQUENCE</scope>
    <source>
        <tissue evidence="2">Callus</tissue>
    </source>
</reference>
<dbReference type="InParanoid" id="A0A0R0KTD9"/>
<gene>
    <name evidence="2" type="ORF">GLYMA_03G194900</name>
</gene>
<sequence>MVIEEGDMKSQGEVESRVQQEANYKNHNYHSPLFSSHEVVGEASGGYVGNGKRDHNGGGYHCFGGGGG</sequence>
<accession>A0A0R0KTD9</accession>
<keyword evidence="4" id="KW-1185">Reference proteome</keyword>
<dbReference type="Proteomes" id="UP000008827">
    <property type="component" value="Chromosome 3"/>
</dbReference>
<evidence type="ECO:0000256" key="1">
    <source>
        <dbReference type="SAM" id="MobiDB-lite"/>
    </source>
</evidence>
<evidence type="ECO:0000313" key="3">
    <source>
        <dbReference type="EnsemblPlants" id="KRH67907"/>
    </source>
</evidence>
<protein>
    <submittedName>
        <fullName evidence="2 3">Uncharacterized protein</fullName>
    </submittedName>
</protein>
<evidence type="ECO:0000313" key="4">
    <source>
        <dbReference type="Proteomes" id="UP000008827"/>
    </source>
</evidence>
<feature type="compositionally biased region" description="Gly residues" evidence="1">
    <location>
        <begin position="57"/>
        <end position="68"/>
    </location>
</feature>
<evidence type="ECO:0000313" key="2">
    <source>
        <dbReference type="EMBL" id="KRH67907.1"/>
    </source>
</evidence>
<organism evidence="2">
    <name type="scientific">Glycine max</name>
    <name type="common">Soybean</name>
    <name type="synonym">Glycine hispida</name>
    <dbReference type="NCBI Taxonomy" id="3847"/>
    <lineage>
        <taxon>Eukaryota</taxon>
        <taxon>Viridiplantae</taxon>
        <taxon>Streptophyta</taxon>
        <taxon>Embryophyta</taxon>
        <taxon>Tracheophyta</taxon>
        <taxon>Spermatophyta</taxon>
        <taxon>Magnoliopsida</taxon>
        <taxon>eudicotyledons</taxon>
        <taxon>Gunneridae</taxon>
        <taxon>Pentapetalae</taxon>
        <taxon>rosids</taxon>
        <taxon>fabids</taxon>
        <taxon>Fabales</taxon>
        <taxon>Fabaceae</taxon>
        <taxon>Papilionoideae</taxon>
        <taxon>50 kb inversion clade</taxon>
        <taxon>NPAAA clade</taxon>
        <taxon>indigoferoid/millettioid clade</taxon>
        <taxon>Phaseoleae</taxon>
        <taxon>Glycine</taxon>
        <taxon>Glycine subgen. Soja</taxon>
    </lineage>
</organism>
<dbReference type="Gramene" id="KRH67907">
    <property type="protein sequence ID" value="KRH67907"/>
    <property type="gene ID" value="GLYMA_03G194900"/>
</dbReference>
<dbReference type="AlphaFoldDB" id="A0A0R0KTD9"/>
<dbReference type="EnsemblPlants" id="KRH67907">
    <property type="protein sequence ID" value="KRH67907"/>
    <property type="gene ID" value="GLYMA_03G194900"/>
</dbReference>
<name>A0A0R0KTD9_SOYBN</name>
<feature type="region of interest" description="Disordered" evidence="1">
    <location>
        <begin position="44"/>
        <end position="68"/>
    </location>
</feature>